<dbReference type="SMART" id="SM00257">
    <property type="entry name" value="LysM"/>
    <property type="match status" value="3"/>
</dbReference>
<dbReference type="EMBL" id="CP099427">
    <property type="protein sequence ID" value="USW57721.1"/>
    <property type="molecule type" value="Genomic_DNA"/>
</dbReference>
<feature type="domain" description="LysM" evidence="1">
    <location>
        <begin position="204"/>
        <end position="248"/>
    </location>
</feature>
<reference evidence="2" key="1">
    <citation type="submission" date="2022-06" db="EMBL/GenBank/DDBJ databases">
        <title>Complete genome sequences of two strains of the flax pathogen Septoria linicola.</title>
        <authorList>
            <person name="Lapalu N."/>
            <person name="Simon A."/>
            <person name="Demenou B."/>
            <person name="Paumier D."/>
            <person name="Guillot M.-P."/>
            <person name="Gout L."/>
            <person name="Valade R."/>
        </authorList>
    </citation>
    <scope>NUCLEOTIDE SEQUENCE</scope>
    <source>
        <strain evidence="2">SE15195</strain>
    </source>
</reference>
<accession>A0A9Q9ENE4</accession>
<feature type="domain" description="LysM" evidence="1">
    <location>
        <begin position="147"/>
        <end position="192"/>
    </location>
</feature>
<sequence>MKSYIYATAALMGAVANGSVLRREAHREGPKAPSYSISYSIGTNAPSGQDKSPKAFGSSSVNDTLPCGATSSSTYTVVSGDTLTSIASASGAGVCDIAAANNITNINLINAGQILTIPVGCTSVDNSTCVPAPEPEATETCVPGLPSNYIVRSGDTLTAIAKSFNITLDSLIAANTQIANPDVIDVGDVINVPVCPSSQCDIVGTYSIVAGDLFVDLAKAHGSSVGQILALNPSVVPESIAVGQQIILPQGCKNVTTAVL</sequence>
<protein>
    <submittedName>
        <fullName evidence="2">LysM domain-containing protein</fullName>
    </submittedName>
</protein>
<proteinExistence type="predicted"/>
<dbReference type="InterPro" id="IPR018392">
    <property type="entry name" value="LysM"/>
</dbReference>
<feature type="domain" description="LysM" evidence="1">
    <location>
        <begin position="73"/>
        <end position="117"/>
    </location>
</feature>
<evidence type="ECO:0000259" key="1">
    <source>
        <dbReference type="PROSITE" id="PS51782"/>
    </source>
</evidence>
<dbReference type="AlphaFoldDB" id="A0A9Q9ENE4"/>
<name>A0A9Q9ENE4_9PEZI</name>
<dbReference type="SUPFAM" id="SSF54106">
    <property type="entry name" value="LysM domain"/>
    <property type="match status" value="3"/>
</dbReference>
<dbReference type="PANTHER" id="PTHR33734">
    <property type="entry name" value="LYSM DOMAIN-CONTAINING GPI-ANCHORED PROTEIN 2"/>
    <property type="match status" value="1"/>
</dbReference>
<gene>
    <name evidence="2" type="ORF">Slin15195_G110400</name>
</gene>
<dbReference type="Proteomes" id="UP001056384">
    <property type="component" value="Chromosome 10"/>
</dbReference>
<evidence type="ECO:0000313" key="3">
    <source>
        <dbReference type="Proteomes" id="UP001056384"/>
    </source>
</evidence>
<dbReference type="PROSITE" id="PS51782">
    <property type="entry name" value="LYSM"/>
    <property type="match status" value="3"/>
</dbReference>
<keyword evidence="3" id="KW-1185">Reference proteome</keyword>
<dbReference type="Gene3D" id="3.10.350.10">
    <property type="entry name" value="LysM domain"/>
    <property type="match status" value="3"/>
</dbReference>
<evidence type="ECO:0000313" key="2">
    <source>
        <dbReference type="EMBL" id="USW57721.1"/>
    </source>
</evidence>
<dbReference type="GO" id="GO:0008932">
    <property type="term" value="F:lytic endotransglycosylase activity"/>
    <property type="evidence" value="ECO:0007669"/>
    <property type="project" value="TreeGrafter"/>
</dbReference>
<dbReference type="OrthoDB" id="2107166at2759"/>
<dbReference type="InterPro" id="IPR036779">
    <property type="entry name" value="LysM_dom_sf"/>
</dbReference>
<organism evidence="2 3">
    <name type="scientific">Septoria linicola</name>
    <dbReference type="NCBI Taxonomy" id="215465"/>
    <lineage>
        <taxon>Eukaryota</taxon>
        <taxon>Fungi</taxon>
        <taxon>Dikarya</taxon>
        <taxon>Ascomycota</taxon>
        <taxon>Pezizomycotina</taxon>
        <taxon>Dothideomycetes</taxon>
        <taxon>Dothideomycetidae</taxon>
        <taxon>Mycosphaerellales</taxon>
        <taxon>Mycosphaerellaceae</taxon>
        <taxon>Septoria</taxon>
    </lineage>
</organism>
<dbReference type="Pfam" id="PF01476">
    <property type="entry name" value="LysM"/>
    <property type="match status" value="3"/>
</dbReference>
<dbReference type="PANTHER" id="PTHR33734:SF22">
    <property type="entry name" value="MEMBRANE-BOUND LYTIC MUREIN TRANSGLYCOSYLASE D"/>
    <property type="match status" value="1"/>
</dbReference>
<dbReference type="CDD" id="cd00118">
    <property type="entry name" value="LysM"/>
    <property type="match status" value="3"/>
</dbReference>